<dbReference type="EMBL" id="HBGO01031038">
    <property type="protein sequence ID" value="CAD9355201.1"/>
    <property type="molecule type" value="Transcribed_RNA"/>
</dbReference>
<name>A0A7S2A1W4_TRICV</name>
<protein>
    <submittedName>
        <fullName evidence="1">Uncharacterized protein</fullName>
    </submittedName>
</protein>
<proteinExistence type="predicted"/>
<sequence length="121" mass="13764">MTRIGPVPCCFRPMCLMVFASMRSGETEVYSFVIGDIVELLKFFLCSRLKCVLQIEQVFLFGHVLLINGIIAIQTPKDLYALGAIKYNMACIISPKFSYQWMTSAHGTVRRKESYNMPVLL</sequence>
<dbReference type="AlphaFoldDB" id="A0A7S2A1W4"/>
<reference evidence="1" key="1">
    <citation type="submission" date="2021-01" db="EMBL/GenBank/DDBJ databases">
        <authorList>
            <person name="Corre E."/>
            <person name="Pelletier E."/>
            <person name="Niang G."/>
            <person name="Scheremetjew M."/>
            <person name="Finn R."/>
            <person name="Kale V."/>
            <person name="Holt S."/>
            <person name="Cochrane G."/>
            <person name="Meng A."/>
            <person name="Brown T."/>
            <person name="Cohen L."/>
        </authorList>
    </citation>
    <scope>NUCLEOTIDE SEQUENCE</scope>
    <source>
        <strain evidence="1">Grunow 1884</strain>
    </source>
</reference>
<accession>A0A7S2A1W4</accession>
<evidence type="ECO:0000313" key="1">
    <source>
        <dbReference type="EMBL" id="CAD9355201.1"/>
    </source>
</evidence>
<gene>
    <name evidence="1" type="ORF">OSIN01602_LOCUS17832</name>
</gene>
<organism evidence="1">
    <name type="scientific">Trieres chinensis</name>
    <name type="common">Marine centric diatom</name>
    <name type="synonym">Odontella sinensis</name>
    <dbReference type="NCBI Taxonomy" id="1514140"/>
    <lineage>
        <taxon>Eukaryota</taxon>
        <taxon>Sar</taxon>
        <taxon>Stramenopiles</taxon>
        <taxon>Ochrophyta</taxon>
        <taxon>Bacillariophyta</taxon>
        <taxon>Mediophyceae</taxon>
        <taxon>Biddulphiophycidae</taxon>
        <taxon>Eupodiscales</taxon>
        <taxon>Parodontellaceae</taxon>
        <taxon>Trieres</taxon>
    </lineage>
</organism>